<feature type="domain" description="WW" evidence="2">
    <location>
        <begin position="28"/>
        <end position="62"/>
    </location>
</feature>
<dbReference type="InterPro" id="IPR001202">
    <property type="entry name" value="WW_dom"/>
</dbReference>
<dbReference type="EMBL" id="QEAM01000201">
    <property type="protein sequence ID" value="TPX44034.1"/>
    <property type="molecule type" value="Genomic_DNA"/>
</dbReference>
<gene>
    <name evidence="3" type="ORF">SeLEV6574_g04761</name>
    <name evidence="4" type="ORF">SeMB42_g02109</name>
</gene>
<evidence type="ECO:0000313" key="5">
    <source>
        <dbReference type="Proteomes" id="UP000317494"/>
    </source>
</evidence>
<feature type="compositionally biased region" description="Basic residues" evidence="1">
    <location>
        <begin position="190"/>
        <end position="207"/>
    </location>
</feature>
<feature type="compositionally biased region" description="Polar residues" evidence="1">
    <location>
        <begin position="1"/>
        <end position="16"/>
    </location>
</feature>
<dbReference type="STRING" id="286115.A0A507DGU1"/>
<feature type="compositionally biased region" description="Pro residues" evidence="1">
    <location>
        <begin position="72"/>
        <end position="82"/>
    </location>
</feature>
<dbReference type="CDD" id="cd00201">
    <property type="entry name" value="WW"/>
    <property type="match status" value="1"/>
</dbReference>
<keyword evidence="5" id="KW-1185">Reference proteome</keyword>
<comment type="caution">
    <text evidence="4">The sequence shown here is derived from an EMBL/GenBank/DDBJ whole genome shotgun (WGS) entry which is preliminary data.</text>
</comment>
<feature type="region of interest" description="Disordered" evidence="1">
    <location>
        <begin position="1"/>
        <end position="32"/>
    </location>
</feature>
<dbReference type="PROSITE" id="PS50020">
    <property type="entry name" value="WW_DOMAIN_2"/>
    <property type="match status" value="1"/>
</dbReference>
<dbReference type="SUPFAM" id="SSF51045">
    <property type="entry name" value="WW domain"/>
    <property type="match status" value="1"/>
</dbReference>
<dbReference type="Gene3D" id="2.20.70.10">
    <property type="match status" value="1"/>
</dbReference>
<evidence type="ECO:0000313" key="3">
    <source>
        <dbReference type="EMBL" id="TPX44034.1"/>
    </source>
</evidence>
<dbReference type="Pfam" id="PF00397">
    <property type="entry name" value="WW"/>
    <property type="match status" value="1"/>
</dbReference>
<dbReference type="EMBL" id="QEAN01000062">
    <property type="protein sequence ID" value="TPX50794.1"/>
    <property type="molecule type" value="Genomic_DNA"/>
</dbReference>
<reference evidence="5 6" key="1">
    <citation type="journal article" date="2019" name="Sci. Rep.">
        <title>Comparative genomics of chytrid fungi reveal insights into the obligate biotrophic and pathogenic lifestyle of Synchytrium endobioticum.</title>
        <authorList>
            <person name="van de Vossenberg B.T.L.H."/>
            <person name="Warris S."/>
            <person name="Nguyen H.D.T."/>
            <person name="van Gent-Pelzer M.P.E."/>
            <person name="Joly D.L."/>
            <person name="van de Geest H.C."/>
            <person name="Bonants P.J.M."/>
            <person name="Smith D.S."/>
            <person name="Levesque C.A."/>
            <person name="van der Lee T.A.J."/>
        </authorList>
    </citation>
    <scope>NUCLEOTIDE SEQUENCE [LARGE SCALE GENOMIC DNA]</scope>
    <source>
        <strain evidence="3 6">LEV6574</strain>
        <strain evidence="4 5">MB42</strain>
    </source>
</reference>
<evidence type="ECO:0000256" key="1">
    <source>
        <dbReference type="SAM" id="MobiDB-lite"/>
    </source>
</evidence>
<dbReference type="AlphaFoldDB" id="A0A507DGU1"/>
<organism evidence="4 5">
    <name type="scientific">Synchytrium endobioticum</name>
    <dbReference type="NCBI Taxonomy" id="286115"/>
    <lineage>
        <taxon>Eukaryota</taxon>
        <taxon>Fungi</taxon>
        <taxon>Fungi incertae sedis</taxon>
        <taxon>Chytridiomycota</taxon>
        <taxon>Chytridiomycota incertae sedis</taxon>
        <taxon>Chytridiomycetes</taxon>
        <taxon>Synchytriales</taxon>
        <taxon>Synchytriaceae</taxon>
        <taxon>Synchytrium</taxon>
    </lineage>
</organism>
<evidence type="ECO:0000313" key="4">
    <source>
        <dbReference type="EMBL" id="TPX50794.1"/>
    </source>
</evidence>
<protein>
    <recommendedName>
        <fullName evidence="2">WW domain-containing protein</fullName>
    </recommendedName>
</protein>
<dbReference type="Proteomes" id="UP000317494">
    <property type="component" value="Unassembled WGS sequence"/>
</dbReference>
<evidence type="ECO:0000313" key="6">
    <source>
        <dbReference type="Proteomes" id="UP000320475"/>
    </source>
</evidence>
<dbReference type="VEuPathDB" id="FungiDB:SeMB42_g02109"/>
<feature type="region of interest" description="Disordered" evidence="1">
    <location>
        <begin position="185"/>
        <end position="207"/>
    </location>
</feature>
<dbReference type="Proteomes" id="UP000320475">
    <property type="component" value="Unassembled WGS sequence"/>
</dbReference>
<evidence type="ECO:0000259" key="2">
    <source>
        <dbReference type="PROSITE" id="PS50020"/>
    </source>
</evidence>
<dbReference type="OrthoDB" id="2367685at2759"/>
<proteinExistence type="predicted"/>
<dbReference type="SMART" id="SM00456">
    <property type="entry name" value="WW"/>
    <property type="match status" value="1"/>
</dbReference>
<name>A0A507DGU1_9FUNG</name>
<dbReference type="InterPro" id="IPR036020">
    <property type="entry name" value="WW_dom_sf"/>
</dbReference>
<sequence length="207" mass="22105">MTTADLPSAPSGTQSRGVYDYPPVTDNRPFPPGWTQEWNTAYNRYFYHNVQTGQSVWEDPRGPYVPTVSSSPAPPPGYPPPSYNQGPYAGSAQPIYPYPPASYSTVPVPQQPYQPSATYAQQPRPQHSVSSFLGSNTGAGLLGGAGGLLGGVLLGGALSGGNHHHHHHNQGMMGMLTRPLFSGLGGLGPHHGHHHQHHGGHHHHRDG</sequence>
<accession>A0A507DGU1</accession>
<feature type="region of interest" description="Disordered" evidence="1">
    <location>
        <begin position="58"/>
        <end position="91"/>
    </location>
</feature>